<dbReference type="CDD" id="cd00138">
    <property type="entry name" value="PLDc_SF"/>
    <property type="match status" value="1"/>
</dbReference>
<dbReference type="GO" id="GO:0006793">
    <property type="term" value="P:phosphorus metabolic process"/>
    <property type="evidence" value="ECO:0007669"/>
    <property type="project" value="UniProtKB-ARBA"/>
</dbReference>
<dbReference type="InterPro" id="IPR025202">
    <property type="entry name" value="PLD-like_dom"/>
</dbReference>
<gene>
    <name evidence="2" type="ORF">E4T21_14915</name>
</gene>
<protein>
    <recommendedName>
        <fullName evidence="1">PLD phosphodiesterase domain-containing protein</fullName>
    </recommendedName>
</protein>
<name>A0A5C1NHG0_9GAMM</name>
<reference evidence="2" key="1">
    <citation type="submission" date="2021-02" db="EMBL/GenBank/DDBJ databases">
        <title>Strain Y2R2, a novel species of the genus Halomonas.</title>
        <authorList>
            <person name="Huang H."/>
        </authorList>
    </citation>
    <scope>NUCLEOTIDE SEQUENCE</scope>
    <source>
        <strain evidence="2">Y2R2</strain>
    </source>
</reference>
<dbReference type="GO" id="GO:0003824">
    <property type="term" value="F:catalytic activity"/>
    <property type="evidence" value="ECO:0007669"/>
    <property type="project" value="InterPro"/>
</dbReference>
<sequence length="277" mass="31327">MSTSPLEPPILGTLLDFGDISARTLQALNALHLRSSFDIHSVARMGHIPRDQHRVIAHILEILIKANLLEPLSGERYRCKREIDYAYLSGIIDGAMAGLRRGTCNEPKMILTLGHHAIHLQAAAHAQGLRPNFETTGDLINHLAVRSQKQLTLVTPFYDHQGLAFLEKLVRDILPEQAEIRLITRRWEEKPLETWLADRPEISRRVAYRYYRKALEDNRYETSHAKLILADDTQAYVGSANLTAASLELSNELGLWVQGDIARVLYRLSQALWNAAT</sequence>
<dbReference type="EMBL" id="CP038437">
    <property type="protein sequence ID" value="QEM82694.1"/>
    <property type="molecule type" value="Genomic_DNA"/>
</dbReference>
<dbReference type="OrthoDB" id="9149472at2"/>
<keyword evidence="3" id="KW-1185">Reference proteome</keyword>
<dbReference type="KEGG" id="hbh:E4T21_14915"/>
<dbReference type="RefSeq" id="WP_149285818.1">
    <property type="nucleotide sequence ID" value="NZ_CP038437.2"/>
</dbReference>
<dbReference type="Gene3D" id="3.30.870.10">
    <property type="entry name" value="Endonuclease Chain A"/>
    <property type="match status" value="1"/>
</dbReference>
<dbReference type="AlphaFoldDB" id="A0A5C1NHG0"/>
<evidence type="ECO:0000259" key="1">
    <source>
        <dbReference type="PROSITE" id="PS50035"/>
    </source>
</evidence>
<organism evidence="2 3">
    <name type="scientific">Halomonas binhaiensis</name>
    <dbReference type="NCBI Taxonomy" id="2562282"/>
    <lineage>
        <taxon>Bacteria</taxon>
        <taxon>Pseudomonadati</taxon>
        <taxon>Pseudomonadota</taxon>
        <taxon>Gammaproteobacteria</taxon>
        <taxon>Oceanospirillales</taxon>
        <taxon>Halomonadaceae</taxon>
        <taxon>Halomonas</taxon>
    </lineage>
</organism>
<feature type="domain" description="PLD phosphodiesterase" evidence="1">
    <location>
        <begin position="219"/>
        <end position="246"/>
    </location>
</feature>
<dbReference type="Pfam" id="PF13091">
    <property type="entry name" value="PLDc_2"/>
    <property type="match status" value="1"/>
</dbReference>
<dbReference type="Proteomes" id="UP000324285">
    <property type="component" value="Chromosome"/>
</dbReference>
<dbReference type="InterPro" id="IPR001736">
    <property type="entry name" value="PLipase_D/transphosphatidylase"/>
</dbReference>
<evidence type="ECO:0000313" key="3">
    <source>
        <dbReference type="Proteomes" id="UP000324285"/>
    </source>
</evidence>
<evidence type="ECO:0000313" key="2">
    <source>
        <dbReference type="EMBL" id="QEM82694.1"/>
    </source>
</evidence>
<accession>A0A5C1NHG0</accession>
<dbReference type="SUPFAM" id="SSF56024">
    <property type="entry name" value="Phospholipase D/nuclease"/>
    <property type="match status" value="1"/>
</dbReference>
<proteinExistence type="predicted"/>
<dbReference type="PROSITE" id="PS50035">
    <property type="entry name" value="PLD"/>
    <property type="match status" value="1"/>
</dbReference>